<sequence length="154" mass="16935">MTDGSNIQVDWGHDSFTLTHTDAGDGANGGVILNPNDGKARDMALFVESGVLEFMMYVESYGSHPTKRFQVQMESTENIGNSQPYFLPAGFAENEWLQVRIPLKTLFTHPDGSVDINVLSNITKPLSLLPEWVEAGDTLQGMKYTLSGVKLVLN</sequence>
<proteinExistence type="predicted"/>
<evidence type="ECO:0008006" key="3">
    <source>
        <dbReference type="Google" id="ProtNLM"/>
    </source>
</evidence>
<comment type="caution">
    <text evidence="1">The sequence shown here is derived from an EMBL/GenBank/DDBJ whole genome shotgun (WGS) entry which is preliminary data.</text>
</comment>
<dbReference type="Gene3D" id="2.60.120.430">
    <property type="entry name" value="Galactose-binding lectin"/>
    <property type="match status" value="1"/>
</dbReference>
<evidence type="ECO:0000313" key="2">
    <source>
        <dbReference type="Proteomes" id="UP000029227"/>
    </source>
</evidence>
<evidence type="ECO:0000313" key="1">
    <source>
        <dbReference type="EMBL" id="GAL04408.1"/>
    </source>
</evidence>
<name>A0A090QQ79_9GAMM</name>
<dbReference type="Proteomes" id="UP000029227">
    <property type="component" value="Unassembled WGS sequence"/>
</dbReference>
<dbReference type="InterPro" id="IPR008979">
    <property type="entry name" value="Galactose-bd-like_sf"/>
</dbReference>
<reference evidence="1 2" key="1">
    <citation type="journal article" date="2014" name="Genome Announc.">
        <title>Draft Genome Sequences of Two Vibrionaceae Species, Vibrio ponticus C121 and Photobacterium aphoticum C119, Isolated as Coral Reef Microbiota.</title>
        <authorList>
            <person name="Al-saari N."/>
            <person name="Meirelles P.M."/>
            <person name="Mino S."/>
            <person name="Suda W."/>
            <person name="Oshima K."/>
            <person name="Hattori M."/>
            <person name="Ohkuma M."/>
            <person name="Thompson F.L."/>
            <person name="Gomez-Gil B."/>
            <person name="Sawabe T."/>
            <person name="Sawabe T."/>
        </authorList>
    </citation>
    <scope>NUCLEOTIDE SEQUENCE [LARGE SCALE GENOMIC DNA]</scope>
    <source>
        <strain evidence="1 2">JCM 19237</strain>
    </source>
</reference>
<organism evidence="1 2">
    <name type="scientific">Photobacterium aphoticum</name>
    <dbReference type="NCBI Taxonomy" id="754436"/>
    <lineage>
        <taxon>Bacteria</taxon>
        <taxon>Pseudomonadati</taxon>
        <taxon>Pseudomonadota</taxon>
        <taxon>Gammaproteobacteria</taxon>
        <taxon>Vibrionales</taxon>
        <taxon>Vibrionaceae</taxon>
        <taxon>Photobacterium</taxon>
    </lineage>
</organism>
<dbReference type="AlphaFoldDB" id="A0A090QQ79"/>
<protein>
    <recommendedName>
        <fullName evidence="3">NADH:ubiquinone oxidoreductase intermediate-associated protein 30 domain-containing protein</fullName>
    </recommendedName>
</protein>
<accession>A0A090QQ79</accession>
<gene>
    <name evidence="1" type="ORF">JCM19237_1080</name>
</gene>
<dbReference type="SUPFAM" id="SSF49785">
    <property type="entry name" value="Galactose-binding domain-like"/>
    <property type="match status" value="1"/>
</dbReference>
<dbReference type="EMBL" id="BBMN01000004">
    <property type="protein sequence ID" value="GAL04408.1"/>
    <property type="molecule type" value="Genomic_DNA"/>
</dbReference>